<dbReference type="InterPro" id="IPR012334">
    <property type="entry name" value="Pectin_lyas_fold"/>
</dbReference>
<dbReference type="EMBL" id="JAYDYQ010002687">
    <property type="protein sequence ID" value="KAK4478736.1"/>
    <property type="molecule type" value="Genomic_DNA"/>
</dbReference>
<sequence>MRNFSSSSSSALALSFLFLFLLSSKETHCSSSRNSKLYYELKLQHKTSFAVSNSSKSNGSRVFYPIGYGADPTGAQDSTTAILDALNDAVRLQNGLDHLLPGITDLGGVIIDLQGGNFKISNPIRFPPGFGNIVVQGGTLRATNTFPVDRHLIELWAPNSPKLTNKNVVMTNTFSDTRKDLNNGMQYEDIIFQDILFDSSYQGGGLLVIDSARIRVNNCFFLRFSTQGILVRRGHETFISNSFLGQHPTVGGDHVEKSYTGTAIDIDSTDNAVTDVAIFSAAIGIILRGNANIITGVHCYNKATYFGGVGILVKSGQNRIVDSYLDFNSVVIEDPNQVHVSNGFFLGDGNIVLKSIQGRITGLNIVNNVFSGDPKNMVPCVKLDGEFKNIDQVVIDGNVVNGMRLKSTVGKLAVAGNGTKWVADFGSVLLFPDKINHFQYSFYVRGGGIGGGLPVHAVTNVSNNVVVIESKEVADAVVSVFVDQFNMVGEGNL</sequence>
<reference evidence="2 3" key="1">
    <citation type="journal article" date="2023" name="bioRxiv">
        <title>Genome report: Whole genome sequence and annotation of Penstemon davidsonii.</title>
        <authorList>
            <person name="Ostevik K.L."/>
            <person name="Alabady M."/>
            <person name="Zhang M."/>
            <person name="Rausher M.D."/>
        </authorList>
    </citation>
    <scope>NUCLEOTIDE SEQUENCE [LARGE SCALE GENOMIC DNA]</scope>
    <source>
        <strain evidence="2">DNT005</strain>
        <tissue evidence="2">Whole leaf</tissue>
    </source>
</reference>
<dbReference type="PANTHER" id="PTHR33928:SF2">
    <property type="entry name" value="PECTATE LYASE SUPERFAMILY PROTEIN DOMAIN-CONTAINING PROTEIN-RELATED"/>
    <property type="match status" value="1"/>
</dbReference>
<accession>A0ABR0CQF0</accession>
<proteinExistence type="predicted"/>
<feature type="signal peptide" evidence="1">
    <location>
        <begin position="1"/>
        <end position="29"/>
    </location>
</feature>
<evidence type="ECO:0008006" key="4">
    <source>
        <dbReference type="Google" id="ProtNLM"/>
    </source>
</evidence>
<dbReference type="SUPFAM" id="SSF51126">
    <property type="entry name" value="Pectin lyase-like"/>
    <property type="match status" value="1"/>
</dbReference>
<name>A0ABR0CQF0_9LAMI</name>
<keyword evidence="1" id="KW-0732">Signal</keyword>
<keyword evidence="3" id="KW-1185">Reference proteome</keyword>
<dbReference type="InterPro" id="IPR011050">
    <property type="entry name" value="Pectin_lyase_fold/virulence"/>
</dbReference>
<evidence type="ECO:0000313" key="2">
    <source>
        <dbReference type="EMBL" id="KAK4478736.1"/>
    </source>
</evidence>
<dbReference type="PANTHER" id="PTHR33928">
    <property type="entry name" value="POLYGALACTURONASE QRT3"/>
    <property type="match status" value="1"/>
</dbReference>
<organism evidence="2 3">
    <name type="scientific">Penstemon davidsonii</name>
    <dbReference type="NCBI Taxonomy" id="160366"/>
    <lineage>
        <taxon>Eukaryota</taxon>
        <taxon>Viridiplantae</taxon>
        <taxon>Streptophyta</taxon>
        <taxon>Embryophyta</taxon>
        <taxon>Tracheophyta</taxon>
        <taxon>Spermatophyta</taxon>
        <taxon>Magnoliopsida</taxon>
        <taxon>eudicotyledons</taxon>
        <taxon>Gunneridae</taxon>
        <taxon>Pentapetalae</taxon>
        <taxon>asterids</taxon>
        <taxon>lamiids</taxon>
        <taxon>Lamiales</taxon>
        <taxon>Plantaginaceae</taxon>
        <taxon>Cheloneae</taxon>
        <taxon>Penstemon</taxon>
    </lineage>
</organism>
<evidence type="ECO:0000313" key="3">
    <source>
        <dbReference type="Proteomes" id="UP001291926"/>
    </source>
</evidence>
<dbReference type="InterPro" id="IPR039279">
    <property type="entry name" value="QRT3-like"/>
</dbReference>
<comment type="caution">
    <text evidence="2">The sequence shown here is derived from an EMBL/GenBank/DDBJ whole genome shotgun (WGS) entry which is preliminary data.</text>
</comment>
<dbReference type="Gene3D" id="2.160.20.10">
    <property type="entry name" value="Single-stranded right-handed beta-helix, Pectin lyase-like"/>
    <property type="match status" value="1"/>
</dbReference>
<feature type="chain" id="PRO_5045397145" description="Polygalacturonase QRT3" evidence="1">
    <location>
        <begin position="30"/>
        <end position="493"/>
    </location>
</feature>
<dbReference type="Proteomes" id="UP001291926">
    <property type="component" value="Unassembled WGS sequence"/>
</dbReference>
<evidence type="ECO:0000256" key="1">
    <source>
        <dbReference type="SAM" id="SignalP"/>
    </source>
</evidence>
<gene>
    <name evidence="2" type="ORF">RD792_014234</name>
</gene>
<protein>
    <recommendedName>
        <fullName evidence="4">Polygalacturonase QRT3</fullName>
    </recommendedName>
</protein>